<feature type="transmembrane region" description="Helical" evidence="2">
    <location>
        <begin position="167"/>
        <end position="187"/>
    </location>
</feature>
<keyword evidence="2" id="KW-0472">Membrane</keyword>
<comment type="caution">
    <text evidence="3">The sequence shown here is derived from an EMBL/GenBank/DDBJ whole genome shotgun (WGS) entry which is preliminary data.</text>
</comment>
<reference evidence="3 4" key="1">
    <citation type="submission" date="2021-02" db="EMBL/GenBank/DDBJ databases">
        <title>Actinophytocola xerophila sp. nov., isolated from soil of cotton cropping field.</title>
        <authorList>
            <person name="Huang R."/>
            <person name="Chen X."/>
            <person name="Ge X."/>
            <person name="Liu W."/>
        </authorList>
    </citation>
    <scope>NUCLEOTIDE SEQUENCE [LARGE SCALE GENOMIC DNA]</scope>
    <source>
        <strain evidence="3 4">S1-96</strain>
    </source>
</reference>
<protein>
    <recommendedName>
        <fullName evidence="5">DUF2079 domain-containing protein</fullName>
    </recommendedName>
</protein>
<feature type="transmembrane region" description="Helical" evidence="2">
    <location>
        <begin position="115"/>
        <end position="134"/>
    </location>
</feature>
<evidence type="ECO:0000256" key="2">
    <source>
        <dbReference type="SAM" id="Phobius"/>
    </source>
</evidence>
<accession>A0ABT2J0Z7</accession>
<feature type="compositionally biased region" description="Polar residues" evidence="1">
    <location>
        <begin position="1"/>
        <end position="13"/>
    </location>
</feature>
<sequence>MTSVALTQDSPSESMPEDPAPPVSRLRRFVGGAWPARLVAALAGLPVVAMLFEVAGAGRLQHIDYLYQLVRVTNPDGTLKPFDPGKYFSNEHFLGLPTLVYWINIQLFSGDNRTLGVFVVAVAAGTVLALGAALPKSLPPIARAGLFAGASALVFGLHGLWNFTRAMSGTAWLTANMIVVVALLLAVRGKWWPSWSLAVLGSLTYGTAFAVWPVLALVATLRREVWWRRLVPLTVGVLIVAIWLIYRPSAPMAASPTTDVGSLLYFFLAIAGKIWASDSGGMAAFAGAVLLGLYAVLAASPVARERRMWFWWALGAHAFLFTAMISTARVDYGGEIGMTTARYTSASVLLSIPAIVLLAAVVHRRVDRAGYRVAGFAVVAGILGYSLGAPYAAQERTANEIHHVEAVAVRAGISDAYRRYPLASELAPRLRALGHYPFNDDFTLGCGGPELGSTLDIGAMEPLLPAEGNKSPDRAAGEVERTEPEDPAPFYNGKTVPILHGWAADAEDPVRCVVVVDGTGTIVGGGVSGIVRTDIALAYADVTPRSGFVVIGPVDQDSRVVVVHDSGATHWLSPNPGEQAPAD</sequence>
<proteinExistence type="predicted"/>
<name>A0ABT2J0Z7_9PSEU</name>
<feature type="transmembrane region" description="Helical" evidence="2">
    <location>
        <begin position="226"/>
        <end position="246"/>
    </location>
</feature>
<feature type="transmembrane region" description="Helical" evidence="2">
    <location>
        <begin position="340"/>
        <end position="361"/>
    </location>
</feature>
<feature type="region of interest" description="Disordered" evidence="1">
    <location>
        <begin position="1"/>
        <end position="21"/>
    </location>
</feature>
<feature type="transmembrane region" description="Helical" evidence="2">
    <location>
        <begin position="373"/>
        <end position="393"/>
    </location>
</feature>
<feature type="region of interest" description="Disordered" evidence="1">
    <location>
        <begin position="466"/>
        <end position="491"/>
    </location>
</feature>
<feature type="transmembrane region" description="Helical" evidence="2">
    <location>
        <begin position="34"/>
        <end position="52"/>
    </location>
</feature>
<feature type="transmembrane region" description="Helical" evidence="2">
    <location>
        <begin position="141"/>
        <end position="161"/>
    </location>
</feature>
<keyword evidence="4" id="KW-1185">Reference proteome</keyword>
<dbReference type="EMBL" id="JAFFZE010000001">
    <property type="protein sequence ID" value="MCT2581542.1"/>
    <property type="molecule type" value="Genomic_DNA"/>
</dbReference>
<evidence type="ECO:0000256" key="1">
    <source>
        <dbReference type="SAM" id="MobiDB-lite"/>
    </source>
</evidence>
<gene>
    <name evidence="3" type="ORF">JT362_00215</name>
</gene>
<evidence type="ECO:0000313" key="4">
    <source>
        <dbReference type="Proteomes" id="UP001156441"/>
    </source>
</evidence>
<organism evidence="3 4">
    <name type="scientific">Actinophytocola gossypii</name>
    <dbReference type="NCBI Taxonomy" id="2812003"/>
    <lineage>
        <taxon>Bacteria</taxon>
        <taxon>Bacillati</taxon>
        <taxon>Actinomycetota</taxon>
        <taxon>Actinomycetes</taxon>
        <taxon>Pseudonocardiales</taxon>
        <taxon>Pseudonocardiaceae</taxon>
    </lineage>
</organism>
<dbReference type="Proteomes" id="UP001156441">
    <property type="component" value="Unassembled WGS sequence"/>
</dbReference>
<dbReference type="RefSeq" id="WP_260188900.1">
    <property type="nucleotide sequence ID" value="NZ_JAFFZE010000001.1"/>
</dbReference>
<feature type="transmembrane region" description="Helical" evidence="2">
    <location>
        <begin position="282"/>
        <end position="302"/>
    </location>
</feature>
<feature type="compositionally biased region" description="Basic and acidic residues" evidence="1">
    <location>
        <begin position="470"/>
        <end position="484"/>
    </location>
</feature>
<feature type="transmembrane region" description="Helical" evidence="2">
    <location>
        <begin position="199"/>
        <end position="220"/>
    </location>
</feature>
<feature type="transmembrane region" description="Helical" evidence="2">
    <location>
        <begin position="309"/>
        <end position="328"/>
    </location>
</feature>
<evidence type="ECO:0000313" key="3">
    <source>
        <dbReference type="EMBL" id="MCT2581542.1"/>
    </source>
</evidence>
<keyword evidence="2" id="KW-0812">Transmembrane</keyword>
<keyword evidence="2" id="KW-1133">Transmembrane helix</keyword>
<evidence type="ECO:0008006" key="5">
    <source>
        <dbReference type="Google" id="ProtNLM"/>
    </source>
</evidence>